<dbReference type="RefSeq" id="WP_170035695.1">
    <property type="nucleotide sequence ID" value="NZ_JABDTL010000001.1"/>
</dbReference>
<comment type="caution">
    <text evidence="1">The sequence shown here is derived from an EMBL/GenBank/DDBJ whole genome shotgun (WGS) entry which is preliminary data.</text>
</comment>
<reference evidence="1 2" key="1">
    <citation type="submission" date="2020-08" db="EMBL/GenBank/DDBJ databases">
        <title>Genomic Encyclopedia of Type Strains, Phase IV (KMG-IV): sequencing the most valuable type-strain genomes for metagenomic binning, comparative biology and taxonomic classification.</title>
        <authorList>
            <person name="Goeker M."/>
        </authorList>
    </citation>
    <scope>NUCLEOTIDE SEQUENCE [LARGE SCALE GENOMIC DNA]</scope>
    <source>
        <strain evidence="1 2">DSM 29007</strain>
    </source>
</reference>
<organism evidence="1 2">
    <name type="scientific">Longimicrobium terrae</name>
    <dbReference type="NCBI Taxonomy" id="1639882"/>
    <lineage>
        <taxon>Bacteria</taxon>
        <taxon>Pseudomonadati</taxon>
        <taxon>Gemmatimonadota</taxon>
        <taxon>Longimicrobiia</taxon>
        <taxon>Longimicrobiales</taxon>
        <taxon>Longimicrobiaceae</taxon>
        <taxon>Longimicrobium</taxon>
    </lineage>
</organism>
<evidence type="ECO:0000313" key="2">
    <source>
        <dbReference type="Proteomes" id="UP000582837"/>
    </source>
</evidence>
<dbReference type="AlphaFoldDB" id="A0A841GRP6"/>
<accession>A0A841GRP6</accession>
<sequence length="193" mass="21427">MRHALIAMFLLTVSACDREPPQNTPMSDRVLDLYSPQFRFGEPMDALKRGGSVRELAEREGHATMHLRLKSPRSGLEEVRVLGTEFDSPGRSVATDYVFFSTPEKAREVSVQVRAELRQLLGVEPRMGCSGSHELGRDSMLVWEQPTGGGAALMIPELEPGRVPARQITRLVVFPHKVYASNSAIQVQEGPCR</sequence>
<protein>
    <submittedName>
        <fullName evidence="1">Uncharacterized protein</fullName>
    </submittedName>
</protein>
<dbReference type="EMBL" id="JACHIA010000004">
    <property type="protein sequence ID" value="MBB6070302.1"/>
    <property type="molecule type" value="Genomic_DNA"/>
</dbReference>
<gene>
    <name evidence="1" type="ORF">HNQ61_001921</name>
</gene>
<dbReference type="Proteomes" id="UP000582837">
    <property type="component" value="Unassembled WGS sequence"/>
</dbReference>
<proteinExistence type="predicted"/>
<evidence type="ECO:0000313" key="1">
    <source>
        <dbReference type="EMBL" id="MBB6070302.1"/>
    </source>
</evidence>
<dbReference type="PROSITE" id="PS51257">
    <property type="entry name" value="PROKAR_LIPOPROTEIN"/>
    <property type="match status" value="1"/>
</dbReference>
<name>A0A841GRP6_9BACT</name>
<keyword evidence="2" id="KW-1185">Reference proteome</keyword>